<accession>A0ABY8FU44</accession>
<dbReference type="InterPro" id="IPR051781">
    <property type="entry name" value="Metallo-dep_Hydrolase"/>
</dbReference>
<evidence type="ECO:0000313" key="3">
    <source>
        <dbReference type="EMBL" id="WFL78536.1"/>
    </source>
</evidence>
<dbReference type="InterPro" id="IPR032466">
    <property type="entry name" value="Metal_Hydrolase"/>
</dbReference>
<dbReference type="Pfam" id="PF07969">
    <property type="entry name" value="Amidohydro_3"/>
    <property type="match status" value="1"/>
</dbReference>
<evidence type="ECO:0000256" key="1">
    <source>
        <dbReference type="SAM" id="SignalP"/>
    </source>
</evidence>
<sequence length="433" mass="44618">MKRALILAATSALAFAAPAAAQDVAITGVTVATGDGSEPIAQGAVVIRSGKVVFAGPARDMPAVPSGIVIDGSGAWVTPGLVAAATDLGLYDVGAVSESNDKSASKSRFNAALDIAPAVNSASQHVMVSRAAGLTRAIVVPSHGGSLFAGQGAVIDLGADPDPVQQARVLQLVEMGEGGAKSAGGGRAAAYVELRNALREARDFLAGRWSGEDNLLTAADAEALGPLVTGRQKMFVEVESALDIRAMLDFKREFPQLDMVLVGASEGWLAADEIAAAGVPVIADALDDLPVTFEELAATQSNVGRMTRAGVKVAIGRLSGSTNSQPRSLAQFAGNLVALTKVPGASGLSWGQALAAITSIPAEIAGQRGKFGVLKPGAVGDLVVWDGDPLEVSTAPVRVFIEGIEQPLDNHQTRLRERYRDLDESELPKAYDW</sequence>
<gene>
    <name evidence="3" type="ORF">P7228_05585</name>
</gene>
<dbReference type="PANTHER" id="PTHR43135">
    <property type="entry name" value="ALPHA-D-RIBOSE 1-METHYLPHOSPHONATE 5-TRIPHOSPHATE DIPHOSPHATASE"/>
    <property type="match status" value="1"/>
</dbReference>
<dbReference type="InterPro" id="IPR013108">
    <property type="entry name" value="Amidohydro_3"/>
</dbReference>
<dbReference type="Proteomes" id="UP001215827">
    <property type="component" value="Chromosome"/>
</dbReference>
<proteinExistence type="predicted"/>
<feature type="signal peptide" evidence="1">
    <location>
        <begin position="1"/>
        <end position="21"/>
    </location>
</feature>
<feature type="domain" description="Amidohydrolase 3" evidence="2">
    <location>
        <begin position="297"/>
        <end position="395"/>
    </location>
</feature>
<reference evidence="3 4" key="1">
    <citation type="submission" date="2023-03" db="EMBL/GenBank/DDBJ databases">
        <title>Altererythrobacter sp. CAU 1644 isolated from sand.</title>
        <authorList>
            <person name="Kim W."/>
        </authorList>
    </citation>
    <scope>NUCLEOTIDE SEQUENCE [LARGE SCALE GENOMIC DNA]</scope>
    <source>
        <strain evidence="3 4">CAU 1644</strain>
    </source>
</reference>
<dbReference type="SUPFAM" id="SSF51338">
    <property type="entry name" value="Composite domain of metallo-dependent hydrolases"/>
    <property type="match status" value="1"/>
</dbReference>
<dbReference type="Gene3D" id="2.30.40.10">
    <property type="entry name" value="Urease, subunit C, domain 1"/>
    <property type="match status" value="1"/>
</dbReference>
<dbReference type="EMBL" id="CP121106">
    <property type="protein sequence ID" value="WFL78536.1"/>
    <property type="molecule type" value="Genomic_DNA"/>
</dbReference>
<evidence type="ECO:0000259" key="2">
    <source>
        <dbReference type="Pfam" id="PF07969"/>
    </source>
</evidence>
<dbReference type="SUPFAM" id="SSF51556">
    <property type="entry name" value="Metallo-dependent hydrolases"/>
    <property type="match status" value="1"/>
</dbReference>
<dbReference type="PANTHER" id="PTHR43135:SF3">
    <property type="entry name" value="ALPHA-D-RIBOSE 1-METHYLPHOSPHONATE 5-TRIPHOSPHATE DIPHOSPHATASE"/>
    <property type="match status" value="1"/>
</dbReference>
<protein>
    <submittedName>
        <fullName evidence="3">Amidohydrolase family protein</fullName>
    </submittedName>
</protein>
<feature type="chain" id="PRO_5045466129" evidence="1">
    <location>
        <begin position="22"/>
        <end position="433"/>
    </location>
</feature>
<evidence type="ECO:0000313" key="4">
    <source>
        <dbReference type="Proteomes" id="UP001215827"/>
    </source>
</evidence>
<dbReference type="Gene3D" id="3.20.20.140">
    <property type="entry name" value="Metal-dependent hydrolases"/>
    <property type="match status" value="1"/>
</dbReference>
<keyword evidence="1" id="KW-0732">Signal</keyword>
<dbReference type="InterPro" id="IPR011059">
    <property type="entry name" value="Metal-dep_hydrolase_composite"/>
</dbReference>
<organism evidence="3 4">
    <name type="scientific">Altererythrobacter arenosus</name>
    <dbReference type="NCBI Taxonomy" id="3032592"/>
    <lineage>
        <taxon>Bacteria</taxon>
        <taxon>Pseudomonadati</taxon>
        <taxon>Pseudomonadota</taxon>
        <taxon>Alphaproteobacteria</taxon>
        <taxon>Sphingomonadales</taxon>
        <taxon>Erythrobacteraceae</taxon>
        <taxon>Altererythrobacter</taxon>
    </lineage>
</organism>
<name>A0ABY8FU44_9SPHN</name>
<dbReference type="RefSeq" id="WP_278017226.1">
    <property type="nucleotide sequence ID" value="NZ_CP121106.1"/>
</dbReference>
<keyword evidence="4" id="KW-1185">Reference proteome</keyword>